<feature type="transmembrane region" description="Helical" evidence="10">
    <location>
        <begin position="197"/>
        <end position="216"/>
    </location>
</feature>
<feature type="transmembrane region" description="Helical" evidence="10">
    <location>
        <begin position="108"/>
        <end position="127"/>
    </location>
</feature>
<evidence type="ECO:0000256" key="8">
    <source>
        <dbReference type="RuleBase" id="RU000477"/>
    </source>
</evidence>
<dbReference type="Proteomes" id="UP000701801">
    <property type="component" value="Unassembled WGS sequence"/>
</dbReference>
<evidence type="ECO:0000313" key="11">
    <source>
        <dbReference type="EMBL" id="CAG8979636.1"/>
    </source>
</evidence>
<reference evidence="11" key="1">
    <citation type="submission" date="2021-07" db="EMBL/GenBank/DDBJ databases">
        <authorList>
            <person name="Durling M."/>
        </authorList>
    </citation>
    <scope>NUCLEOTIDE SEQUENCE</scope>
</reference>
<keyword evidence="12" id="KW-1185">Reference proteome</keyword>
<evidence type="ECO:0000256" key="4">
    <source>
        <dbReference type="ARBA" id="ARBA00022737"/>
    </source>
</evidence>
<evidence type="ECO:0000256" key="1">
    <source>
        <dbReference type="ARBA" id="ARBA00004141"/>
    </source>
</evidence>
<feature type="transmembrane region" description="Helical" evidence="10">
    <location>
        <begin position="158"/>
        <end position="176"/>
    </location>
</feature>
<dbReference type="Gene3D" id="1.20.1080.10">
    <property type="entry name" value="Glycerol uptake facilitator protein"/>
    <property type="match status" value="1"/>
</dbReference>
<dbReference type="EMBL" id="CAJVRM010000327">
    <property type="protein sequence ID" value="CAG8979636.1"/>
    <property type="molecule type" value="Genomic_DNA"/>
</dbReference>
<feature type="transmembrane region" description="Helical" evidence="10">
    <location>
        <begin position="222"/>
        <end position="247"/>
    </location>
</feature>
<keyword evidence="8" id="KW-0813">Transport</keyword>
<dbReference type="PANTHER" id="PTHR19139">
    <property type="entry name" value="AQUAPORIN TRANSPORTER"/>
    <property type="match status" value="1"/>
</dbReference>
<dbReference type="GO" id="GO:0005886">
    <property type="term" value="C:plasma membrane"/>
    <property type="evidence" value="ECO:0007669"/>
    <property type="project" value="TreeGrafter"/>
</dbReference>
<comment type="caution">
    <text evidence="11">The sequence shown here is derived from an EMBL/GenBank/DDBJ whole genome shotgun (WGS) entry which is preliminary data.</text>
</comment>
<dbReference type="InterPro" id="IPR023271">
    <property type="entry name" value="Aquaporin-like"/>
</dbReference>
<accession>A0A9N9QA23</accession>
<dbReference type="AlphaFoldDB" id="A0A9N9QA23"/>
<sequence length="334" mass="36185">MSASSPRKQELPIYDTHARTQRNSDQNSVNSHRSSFRPLPNPRSDQHPNKGHRRGIIAENFNRKAIKCHFVAASGEFIGTMMFLYFGFATHIMSILEVKPGEGVTPQTVVFVSLGYGFSLLVTVWVWYRISGGLFNPAVTLGLILSGCLPPVRGLILFPAQILGAIAAAGLVEGMFPGPISLVNTTLRTGTSITQGLFIEMFLTCLLIITVLMLAAEKSKDTFIAPVGIGLALFVAEIAGLFPLSYFPISSAIFRMLTYERLGVFYTGGSLNPARSFGPAVVSGVFPTYHWIYWVGPGMAGVLTTGYFRLVKALNYEEANPGQDSAGGDLGHNT</sequence>
<evidence type="ECO:0000256" key="6">
    <source>
        <dbReference type="ARBA" id="ARBA00023136"/>
    </source>
</evidence>
<evidence type="ECO:0000256" key="9">
    <source>
        <dbReference type="SAM" id="MobiDB-lite"/>
    </source>
</evidence>
<evidence type="ECO:0000256" key="5">
    <source>
        <dbReference type="ARBA" id="ARBA00022989"/>
    </source>
</evidence>
<keyword evidence="3 8" id="KW-0812">Transmembrane</keyword>
<keyword evidence="6 10" id="KW-0472">Membrane</keyword>
<organism evidence="11 12">
    <name type="scientific">Hymenoscyphus albidus</name>
    <dbReference type="NCBI Taxonomy" id="595503"/>
    <lineage>
        <taxon>Eukaryota</taxon>
        <taxon>Fungi</taxon>
        <taxon>Dikarya</taxon>
        <taxon>Ascomycota</taxon>
        <taxon>Pezizomycotina</taxon>
        <taxon>Leotiomycetes</taxon>
        <taxon>Helotiales</taxon>
        <taxon>Helotiaceae</taxon>
        <taxon>Hymenoscyphus</taxon>
    </lineage>
</organism>
<feature type="transmembrane region" description="Helical" evidence="10">
    <location>
        <begin position="134"/>
        <end position="152"/>
    </location>
</feature>
<dbReference type="GO" id="GO:0015250">
    <property type="term" value="F:water channel activity"/>
    <property type="evidence" value="ECO:0007669"/>
    <property type="project" value="TreeGrafter"/>
</dbReference>
<dbReference type="OrthoDB" id="3222at2759"/>
<dbReference type="InterPro" id="IPR000425">
    <property type="entry name" value="MIP"/>
</dbReference>
<keyword evidence="5 10" id="KW-1133">Transmembrane helix</keyword>
<feature type="transmembrane region" description="Helical" evidence="10">
    <location>
        <begin position="70"/>
        <end position="88"/>
    </location>
</feature>
<evidence type="ECO:0000313" key="12">
    <source>
        <dbReference type="Proteomes" id="UP000701801"/>
    </source>
</evidence>
<evidence type="ECO:0000256" key="2">
    <source>
        <dbReference type="ARBA" id="ARBA00006175"/>
    </source>
</evidence>
<dbReference type="SUPFAM" id="SSF81338">
    <property type="entry name" value="Aquaporin-like"/>
    <property type="match status" value="1"/>
</dbReference>
<comment type="similarity">
    <text evidence="2 8">Belongs to the MIP/aquaporin (TC 1.A.8) family.</text>
</comment>
<evidence type="ECO:0000256" key="7">
    <source>
        <dbReference type="ARBA" id="ARBA00034651"/>
    </source>
</evidence>
<protein>
    <recommendedName>
        <fullName evidence="13">Aquaporin-like protein</fullName>
    </recommendedName>
</protein>
<comment type="subcellular location">
    <subcellularLocation>
        <location evidence="1">Membrane</location>
        <topology evidence="1">Multi-pass membrane protein</topology>
    </subcellularLocation>
</comment>
<evidence type="ECO:0000256" key="3">
    <source>
        <dbReference type="ARBA" id="ARBA00022692"/>
    </source>
</evidence>
<gene>
    <name evidence="11" type="ORF">HYALB_00011520</name>
</gene>
<dbReference type="Pfam" id="PF00230">
    <property type="entry name" value="MIP"/>
    <property type="match status" value="2"/>
</dbReference>
<comment type="catalytic activity">
    <reaction evidence="7">
        <text>H2O(in) = H2O(out)</text>
        <dbReference type="Rhea" id="RHEA:29667"/>
        <dbReference type="ChEBI" id="CHEBI:15377"/>
    </reaction>
</comment>
<evidence type="ECO:0008006" key="13">
    <source>
        <dbReference type="Google" id="ProtNLM"/>
    </source>
</evidence>
<keyword evidence="4" id="KW-0677">Repeat</keyword>
<dbReference type="PRINTS" id="PR00783">
    <property type="entry name" value="MINTRINSICP"/>
</dbReference>
<dbReference type="PANTHER" id="PTHR19139:SF283">
    <property type="entry name" value="AQUAPORIN"/>
    <property type="match status" value="1"/>
</dbReference>
<feature type="region of interest" description="Disordered" evidence="9">
    <location>
        <begin position="1"/>
        <end position="52"/>
    </location>
</feature>
<name>A0A9N9QA23_9HELO</name>
<feature type="compositionally biased region" description="Polar residues" evidence="9">
    <location>
        <begin position="21"/>
        <end position="33"/>
    </location>
</feature>
<evidence type="ECO:0000256" key="10">
    <source>
        <dbReference type="SAM" id="Phobius"/>
    </source>
</evidence>
<proteinExistence type="inferred from homology"/>
<dbReference type="InterPro" id="IPR034294">
    <property type="entry name" value="Aquaporin_transptr"/>
</dbReference>